<evidence type="ECO:0000313" key="2">
    <source>
        <dbReference type="EMBL" id="KYC48375.1"/>
    </source>
</evidence>
<evidence type="ECO:0000313" key="4">
    <source>
        <dbReference type="Proteomes" id="UP000091929"/>
    </source>
</evidence>
<protein>
    <submittedName>
        <fullName evidence="1">Uncharacterized protein</fullName>
    </submittedName>
</protein>
<comment type="caution">
    <text evidence="1">The sequence shown here is derived from an EMBL/GenBank/DDBJ whole genome shotgun (WGS) entry which is preliminary data.</text>
</comment>
<proteinExistence type="predicted"/>
<dbReference type="EMBL" id="LNJC01000008">
    <property type="protein sequence ID" value="KYC50760.1"/>
    <property type="molecule type" value="Genomic_DNA"/>
</dbReference>
<accession>A0A150IM49</accession>
<evidence type="ECO:0000313" key="5">
    <source>
        <dbReference type="Proteomes" id="UP000092401"/>
    </source>
</evidence>
<accession>A0A150IU21</accession>
<evidence type="ECO:0000313" key="3">
    <source>
        <dbReference type="EMBL" id="KYC50760.1"/>
    </source>
</evidence>
<dbReference type="AlphaFoldDB" id="A0A150IM49"/>
<name>A0A150IM49_9EURY</name>
<dbReference type="Proteomes" id="UP000092403">
    <property type="component" value="Unassembled WGS sequence"/>
</dbReference>
<dbReference type="InterPro" id="IPR047698">
    <property type="entry name" value="ArsF-like"/>
</dbReference>
<evidence type="ECO:0000313" key="1">
    <source>
        <dbReference type="EMBL" id="KYC45865.1"/>
    </source>
</evidence>
<dbReference type="Proteomes" id="UP000091929">
    <property type="component" value="Unassembled WGS sequence"/>
</dbReference>
<gene>
    <name evidence="1" type="ORF">APG10_00481</name>
    <name evidence="2" type="ORF">APG11_00388</name>
    <name evidence="3" type="ORF">APG12_00562</name>
</gene>
<accession>A0A150J0I5</accession>
<dbReference type="Proteomes" id="UP000092401">
    <property type="component" value="Unassembled WGS sequence"/>
</dbReference>
<sequence>MEKTLFVLLLITVLVVFPACVSNSAEQPQTNTQPNTNQGNTNTVPEKVNVLKVEVIHFHPRVGCVSCTTLGAFTEETVNKYFSKELQSGRITFRHVNYELPENQELVLLYRPPGSALCIGVYDDQGHLFIEENYGGWYRLNNKDTFMTYMKQLIEMRLNGDLTKI</sequence>
<dbReference type="EMBL" id="LNGE01000009">
    <property type="protein sequence ID" value="KYC45865.1"/>
    <property type="molecule type" value="Genomic_DNA"/>
</dbReference>
<dbReference type="NCBIfam" id="NF040494">
    <property type="entry name" value="nitrored_ArsF"/>
    <property type="match status" value="1"/>
</dbReference>
<reference evidence="4 5" key="1">
    <citation type="journal article" date="2016" name="ISME J.">
        <title>Chasing the elusive Euryarchaeota class WSA2: genomes reveal a uniquely fastidious methyl-reducing methanogen.</title>
        <authorList>
            <person name="Nobu M.K."/>
            <person name="Narihiro T."/>
            <person name="Kuroda K."/>
            <person name="Mei R."/>
            <person name="Liu W.T."/>
        </authorList>
    </citation>
    <scope>NUCLEOTIDE SEQUENCE [LARGE SCALE GENOMIC DNA]</scope>
    <source>
        <strain evidence="1">B03fssc0709_Meth_Bin005</strain>
        <strain evidence="2">B15fssc0709_Meth_Bin003</strain>
        <strain evidence="3">BMIXfssc0709_Meth_Bin006</strain>
    </source>
</reference>
<organism evidence="1 5">
    <name type="scientific">Candidatus Methanofastidiosum methylothiophilum</name>
    <dbReference type="NCBI Taxonomy" id="1705564"/>
    <lineage>
        <taxon>Archaea</taxon>
        <taxon>Methanobacteriati</taxon>
        <taxon>Methanobacteriota</taxon>
        <taxon>Stenosarchaea group</taxon>
        <taxon>Candidatus Methanofastidiosia</taxon>
        <taxon>Candidatus Methanofastidiosales</taxon>
        <taxon>Candidatus Methanofastidiosaceae</taxon>
        <taxon>Candidatus Methanofastidiosum</taxon>
    </lineage>
</organism>
<dbReference type="EMBL" id="LNGF01000006">
    <property type="protein sequence ID" value="KYC48375.1"/>
    <property type="molecule type" value="Genomic_DNA"/>
</dbReference>